<evidence type="ECO:0000256" key="2">
    <source>
        <dbReference type="ARBA" id="ARBA00022475"/>
    </source>
</evidence>
<evidence type="ECO:0000256" key="6">
    <source>
        <dbReference type="ARBA" id="ARBA00023136"/>
    </source>
</evidence>
<evidence type="ECO:0000256" key="4">
    <source>
        <dbReference type="ARBA" id="ARBA00022692"/>
    </source>
</evidence>
<keyword evidence="5 7" id="KW-1133">Transmembrane helix</keyword>
<dbReference type="SUPFAM" id="SSF82693">
    <property type="entry name" value="Multidrug efflux transporter AcrB pore domain, PN1, PN2, PC1 and PC2 subdomains"/>
    <property type="match status" value="3"/>
</dbReference>
<name>A0ABN6VGD0_9HYPH</name>
<dbReference type="Gene3D" id="3.30.2090.10">
    <property type="entry name" value="Multidrug efflux transporter AcrB TolC docking domain, DN and DC subdomains"/>
    <property type="match status" value="2"/>
</dbReference>
<sequence>MRLIDRAIDRPVATSLLMLGLCLAGLVSFFVLPAAPVPQIDYPVISIGANMPGASPEIMASSVATPLERRLGQIAGVTEMTSASYLGSTRINLQFDLDRNVDGAQRDIQAAIAAARADMPANLRSNPTFRSANPAEVPVVIIALTSDRLSQGALFEVASNILQQKFSQVEGVGQVTVGGGALPAVRVEVNPRTLFQYGLSLESVRTALGATNYNGPKGAFDSGDQRYQIYANDQSRKARDYDGVIVGYRNGAAVKLHDVAEVIDSVEDDRNFGVSNGRPGVQVQIYRQPGANFIELVDRIKALMGPLSAALPAEAEMRIVQDRTLTIRTSLREIETTLALSVMLVIAVVFVFLRDPRATVVPGVCVVVSLLGALVGMYLLDYSLNNLSLMALTIATGFIVDDAIVVVENVTRLIESGMPSRRAALLGARQVAFTVLSMTLSLIAVFLPIMFMGGIVGRMMREFAATLSIAVLVSLLLSLTTAPMLCAHLLEDVTHAARARLFEATEVGLAVLHRLYLASLGYVLDHRRLVLFALLALVGVNQHLFTIIPKGFFPVQDTGRMRGAMIADQSASFTVTKKKLEQVVAILQNDPGIESATGWITSSANFADLLVTLKPLKERGISAEKILARLRPKFAQVPGVQLFLQSTQDIRIGGRSSNALFQYTLLADSLEELRLWGPRITEALKRHPTLADVNSDQMEKGLRSDVVVDRETAARLNVSSSQIDNTLYDAFGQRQVSTIFEPLNQYHVVLELAPKFRESPNALAELYIGARGGQPPVITTSRTPINGLRALSLPANASERMIPFASFSSLNAGPTPMQVNHQGHFAAVTVSFNLSEGKALSDAATAISETIAKIGAPATIQGAFAGTAASYQETLANQPFMVAAALAAVYIVLGILYESFFHPLTILSTLPSAGLGALAALLLCGTDFSIVAMIGVLLLIGVVMKNAIILVDFAIDAERTRAAPARDAIIEACAMRFRPILMTTFVSIMGAAPLAIASGEGAETRQPLGVAIIGGLVVSQLLTLYTTPVVFLYVDKAERLIKSWRIGLSRPSELKTLFRG</sequence>
<keyword evidence="4 7" id="KW-0812">Transmembrane</keyword>
<keyword evidence="3" id="KW-0997">Cell inner membrane</keyword>
<dbReference type="Gene3D" id="3.30.70.1320">
    <property type="entry name" value="Multidrug efflux transporter AcrB pore domain like"/>
    <property type="match status" value="1"/>
</dbReference>
<evidence type="ECO:0000256" key="3">
    <source>
        <dbReference type="ARBA" id="ARBA00022519"/>
    </source>
</evidence>
<gene>
    <name evidence="8" type="primary">mdtC</name>
    <name evidence="8" type="ORF">SS37A_13700</name>
</gene>
<evidence type="ECO:0000256" key="7">
    <source>
        <dbReference type="SAM" id="Phobius"/>
    </source>
</evidence>
<evidence type="ECO:0000313" key="8">
    <source>
        <dbReference type="EMBL" id="BDV33841.1"/>
    </source>
</evidence>
<feature type="transmembrane region" description="Helical" evidence="7">
    <location>
        <begin position="360"/>
        <end position="380"/>
    </location>
</feature>
<feature type="transmembrane region" description="Helical" evidence="7">
    <location>
        <begin position="336"/>
        <end position="353"/>
    </location>
</feature>
<dbReference type="PANTHER" id="PTHR32063:SF34">
    <property type="entry name" value="MULTIDRUG RESISTANCE PROTEIN MDTC"/>
    <property type="match status" value="1"/>
</dbReference>
<feature type="transmembrane region" description="Helical" evidence="7">
    <location>
        <begin position="1008"/>
        <end position="1034"/>
    </location>
</feature>
<feature type="transmembrane region" description="Helical" evidence="7">
    <location>
        <begin position="463"/>
        <end position="490"/>
    </location>
</feature>
<dbReference type="InterPro" id="IPR001036">
    <property type="entry name" value="Acrflvin-R"/>
</dbReference>
<feature type="transmembrane region" description="Helical" evidence="7">
    <location>
        <begin position="529"/>
        <end position="548"/>
    </location>
</feature>
<dbReference type="PRINTS" id="PR00702">
    <property type="entry name" value="ACRIFLAVINRP"/>
</dbReference>
<accession>A0ABN6VGD0</accession>
<keyword evidence="1" id="KW-0813">Transport</keyword>
<evidence type="ECO:0000256" key="1">
    <source>
        <dbReference type="ARBA" id="ARBA00022448"/>
    </source>
</evidence>
<feature type="transmembrane region" description="Helical" evidence="7">
    <location>
        <begin position="386"/>
        <end position="410"/>
    </location>
</feature>
<dbReference type="Gene3D" id="1.20.1640.10">
    <property type="entry name" value="Multidrug efflux transporter AcrB transmembrane domain"/>
    <property type="match status" value="2"/>
</dbReference>
<dbReference type="InterPro" id="IPR027463">
    <property type="entry name" value="AcrB_DN_DC_subdom"/>
</dbReference>
<keyword evidence="9" id="KW-1185">Reference proteome</keyword>
<dbReference type="PANTHER" id="PTHR32063">
    <property type="match status" value="1"/>
</dbReference>
<dbReference type="SUPFAM" id="SSF82714">
    <property type="entry name" value="Multidrug efflux transporter AcrB TolC docking domain, DN and DC subdomains"/>
    <property type="match status" value="2"/>
</dbReference>
<dbReference type="Gene3D" id="3.30.70.1440">
    <property type="entry name" value="Multidrug efflux transporter AcrB pore domain"/>
    <property type="match status" value="1"/>
</dbReference>
<feature type="transmembrane region" description="Helical" evidence="7">
    <location>
        <begin position="431"/>
        <end position="451"/>
    </location>
</feature>
<feature type="transmembrane region" description="Helical" evidence="7">
    <location>
        <begin position="880"/>
        <end position="897"/>
    </location>
</feature>
<dbReference type="Gene3D" id="3.30.70.1430">
    <property type="entry name" value="Multidrug efflux transporter AcrB pore domain"/>
    <property type="match status" value="2"/>
</dbReference>
<protein>
    <submittedName>
        <fullName evidence="8">Multidrug resistance protein MdtC</fullName>
    </submittedName>
</protein>
<dbReference type="Proteomes" id="UP001317629">
    <property type="component" value="Chromosome"/>
</dbReference>
<dbReference type="SUPFAM" id="SSF82866">
    <property type="entry name" value="Multidrug efflux transporter AcrB transmembrane domain"/>
    <property type="match status" value="2"/>
</dbReference>
<evidence type="ECO:0000313" key="9">
    <source>
        <dbReference type="Proteomes" id="UP001317629"/>
    </source>
</evidence>
<feature type="transmembrane region" description="Helical" evidence="7">
    <location>
        <begin position="976"/>
        <end position="996"/>
    </location>
</feature>
<proteinExistence type="predicted"/>
<organism evidence="8 9">
    <name type="scientific">Methylocystis iwaonis</name>
    <dbReference type="NCBI Taxonomy" id="2885079"/>
    <lineage>
        <taxon>Bacteria</taxon>
        <taxon>Pseudomonadati</taxon>
        <taxon>Pseudomonadota</taxon>
        <taxon>Alphaproteobacteria</taxon>
        <taxon>Hyphomicrobiales</taxon>
        <taxon>Methylocystaceae</taxon>
        <taxon>Methylocystis</taxon>
    </lineage>
</organism>
<evidence type="ECO:0000256" key="5">
    <source>
        <dbReference type="ARBA" id="ARBA00022989"/>
    </source>
</evidence>
<keyword evidence="2" id="KW-1003">Cell membrane</keyword>
<dbReference type="Pfam" id="PF00873">
    <property type="entry name" value="ACR_tran"/>
    <property type="match status" value="1"/>
</dbReference>
<feature type="transmembrane region" description="Helical" evidence="7">
    <location>
        <begin position="929"/>
        <end position="955"/>
    </location>
</feature>
<feature type="transmembrane region" description="Helical" evidence="7">
    <location>
        <begin position="12"/>
        <end position="32"/>
    </location>
</feature>
<dbReference type="RefSeq" id="WP_281931373.1">
    <property type="nucleotide sequence ID" value="NZ_AP027142.1"/>
</dbReference>
<feature type="transmembrane region" description="Helical" evidence="7">
    <location>
        <begin position="904"/>
        <end position="923"/>
    </location>
</feature>
<keyword evidence="6 7" id="KW-0472">Membrane</keyword>
<reference evidence="8 9" key="1">
    <citation type="journal article" date="2023" name="Int. J. Syst. Evol. Microbiol.">
        <title>Methylocystis iwaonis sp. nov., a type II methane-oxidizing bacterium from surface soil of a rice paddy field in Japan, and emended description of the genus Methylocystis (ex Whittenbury et al. 1970) Bowman et al. 1993.</title>
        <authorList>
            <person name="Kaise H."/>
            <person name="Sawadogo J.B."/>
            <person name="Alam M.S."/>
            <person name="Ueno C."/>
            <person name="Dianou D."/>
            <person name="Shinjo R."/>
            <person name="Asakawa S."/>
        </authorList>
    </citation>
    <scope>NUCLEOTIDE SEQUENCE [LARGE SCALE GENOMIC DNA]</scope>
    <source>
        <strain evidence="8 9">SS37A-Re</strain>
    </source>
</reference>
<dbReference type="EMBL" id="AP027142">
    <property type="protein sequence ID" value="BDV33841.1"/>
    <property type="molecule type" value="Genomic_DNA"/>
</dbReference>